<dbReference type="PANTHER" id="PTHR32248">
    <property type="entry name" value="RNA POLYMERASE SIGMA-54 FACTOR"/>
    <property type="match status" value="1"/>
</dbReference>
<evidence type="ECO:0000256" key="1">
    <source>
        <dbReference type="ARBA" id="ARBA00008798"/>
    </source>
</evidence>
<dbReference type="NCBIfam" id="TIGR02395">
    <property type="entry name" value="rpoN_sigma"/>
    <property type="match status" value="1"/>
</dbReference>
<dbReference type="InterPro" id="IPR000394">
    <property type="entry name" value="RNA_pol_sigma_54"/>
</dbReference>
<keyword evidence="5 9" id="KW-0805">Transcription regulation</keyword>
<keyword evidence="14" id="KW-1185">Reference proteome</keyword>
<dbReference type="Proteomes" id="UP000182882">
    <property type="component" value="Unassembled WGS sequence"/>
</dbReference>
<accession>A0A1H2E3T7</accession>
<protein>
    <recommendedName>
        <fullName evidence="9">RNA polymerase sigma-54 factor</fullName>
    </recommendedName>
</protein>
<keyword evidence="4 9" id="KW-0548">Nucleotidyltransferase</keyword>
<dbReference type="GO" id="GO:0000428">
    <property type="term" value="C:DNA-directed RNA polymerase complex"/>
    <property type="evidence" value="ECO:0007669"/>
    <property type="project" value="UniProtKB-KW"/>
</dbReference>
<dbReference type="GO" id="GO:0001216">
    <property type="term" value="F:DNA-binding transcription activator activity"/>
    <property type="evidence" value="ECO:0007669"/>
    <property type="project" value="InterPro"/>
</dbReference>
<dbReference type="NCBIfam" id="NF009118">
    <property type="entry name" value="PRK12469.1"/>
    <property type="match status" value="1"/>
</dbReference>
<organism evidence="13 14">
    <name type="scientific">Nitrosomonas ureae</name>
    <dbReference type="NCBI Taxonomy" id="44577"/>
    <lineage>
        <taxon>Bacteria</taxon>
        <taxon>Pseudomonadati</taxon>
        <taxon>Pseudomonadota</taxon>
        <taxon>Betaproteobacteria</taxon>
        <taxon>Nitrosomonadales</taxon>
        <taxon>Nitrosomonadaceae</taxon>
        <taxon>Nitrosomonas</taxon>
    </lineage>
</organism>
<dbReference type="Pfam" id="PF00309">
    <property type="entry name" value="Sigma54_AID"/>
    <property type="match status" value="1"/>
</dbReference>
<evidence type="ECO:0000256" key="9">
    <source>
        <dbReference type="PIRNR" id="PIRNR000774"/>
    </source>
</evidence>
<evidence type="ECO:0000256" key="3">
    <source>
        <dbReference type="ARBA" id="ARBA00022679"/>
    </source>
</evidence>
<dbReference type="PROSITE" id="PS00718">
    <property type="entry name" value="SIGMA54_2"/>
    <property type="match status" value="1"/>
</dbReference>
<dbReference type="Gene3D" id="1.10.10.60">
    <property type="entry name" value="Homeodomain-like"/>
    <property type="match status" value="1"/>
</dbReference>
<dbReference type="RefSeq" id="WP_062560018.1">
    <property type="nucleotide sequence ID" value="NZ_CP013341.1"/>
</dbReference>
<comment type="similarity">
    <text evidence="1 9">Belongs to the sigma-54 factor family.</text>
</comment>
<evidence type="ECO:0000256" key="4">
    <source>
        <dbReference type="ARBA" id="ARBA00022695"/>
    </source>
</evidence>
<feature type="region of interest" description="Disordered" evidence="10">
    <location>
        <begin position="52"/>
        <end position="102"/>
    </location>
</feature>
<dbReference type="PROSITE" id="PS50044">
    <property type="entry name" value="SIGMA54_3"/>
    <property type="match status" value="1"/>
</dbReference>
<evidence type="ECO:0000256" key="6">
    <source>
        <dbReference type="ARBA" id="ARBA00023082"/>
    </source>
</evidence>
<keyword evidence="7 9" id="KW-0238">DNA-binding</keyword>
<feature type="domain" description="RNA polymerase sigma factor 54 core-binding" evidence="12">
    <location>
        <begin position="122"/>
        <end position="311"/>
    </location>
</feature>
<dbReference type="NCBIfam" id="NF004598">
    <property type="entry name" value="PRK05932.1-5"/>
    <property type="match status" value="1"/>
</dbReference>
<dbReference type="GO" id="GO:0016779">
    <property type="term" value="F:nucleotidyltransferase activity"/>
    <property type="evidence" value="ECO:0007669"/>
    <property type="project" value="UniProtKB-KW"/>
</dbReference>
<dbReference type="Gene3D" id="1.10.10.1330">
    <property type="entry name" value="RNA polymerase sigma-54 factor, core-binding domain"/>
    <property type="match status" value="1"/>
</dbReference>
<dbReference type="KEGG" id="nur:ATY38_15095"/>
<evidence type="ECO:0000259" key="12">
    <source>
        <dbReference type="Pfam" id="PF04963"/>
    </source>
</evidence>
<evidence type="ECO:0000256" key="8">
    <source>
        <dbReference type="ARBA" id="ARBA00023163"/>
    </source>
</evidence>
<dbReference type="NCBIfam" id="NF004595">
    <property type="entry name" value="PRK05932.1-2"/>
    <property type="match status" value="1"/>
</dbReference>
<sequence length="482" mass="54291">MKPTLQLKLTQQLKLTPQLQQSIRLLQLSTLELNQEIERIVQENPLLELRDDWSSSEANNSSESVESPRSVDSESASIEGSESEADIVSEENFEPDSEWLQENSSAHNTFENDDWEALQVPDKPLSLRGHLNFQVSLSSISEYERKIIGLLIDSLNDDGYLLQDLGELVDLLPAELGIDLQDLESALMHLQQYDPPGVGARDLKECLVLQLQALPGEVTYRAQAIKVVQEYLGILASHDFAQVKKLLGCDDLTLKAIQKLITNLNPKPGIQFNFQSERYIIPDITVVKRNGVWLANLNMSAIPRLNINHLYANILKQEHHSARGLISQLNEAKWLIKNVQQRSSTILKVAGVIVERQQQFFEHGEVAMRPLVLREIAETLNLHESTVSRVTTQKYMYTPRGIFELKYFFGSHVSTDSGGACSATAIRALIKQLIQEENSKKPLSDNKISTILEQQGIVVARRTIAKYRESLQIPAANLRKSI</sequence>
<dbReference type="PROSITE" id="PS00717">
    <property type="entry name" value="SIGMA54_1"/>
    <property type="match status" value="1"/>
</dbReference>
<evidence type="ECO:0000256" key="10">
    <source>
        <dbReference type="SAM" id="MobiDB-lite"/>
    </source>
</evidence>
<feature type="domain" description="RNA polymerase sigma factor 54 DNA-binding" evidence="11">
    <location>
        <begin position="327"/>
        <end position="480"/>
    </location>
</feature>
<keyword evidence="3 9" id="KW-0808">Transferase</keyword>
<evidence type="ECO:0000313" key="14">
    <source>
        <dbReference type="Proteomes" id="UP000182882"/>
    </source>
</evidence>
<evidence type="ECO:0000259" key="11">
    <source>
        <dbReference type="Pfam" id="PF04552"/>
    </source>
</evidence>
<evidence type="ECO:0000313" key="13">
    <source>
        <dbReference type="EMBL" id="SDT89368.1"/>
    </source>
</evidence>
<dbReference type="GO" id="GO:0003677">
    <property type="term" value="F:DNA binding"/>
    <property type="evidence" value="ECO:0007669"/>
    <property type="project" value="UniProtKB-KW"/>
</dbReference>
<reference evidence="14" key="1">
    <citation type="submission" date="2016-10" db="EMBL/GenBank/DDBJ databases">
        <authorList>
            <person name="Varghese N."/>
            <person name="Submissions S."/>
        </authorList>
    </citation>
    <scope>NUCLEOTIDE SEQUENCE [LARGE SCALE GENOMIC DNA]</scope>
    <source>
        <strain evidence="14">Nm10</strain>
    </source>
</reference>
<keyword evidence="2 9" id="KW-0240">DNA-directed RNA polymerase</keyword>
<dbReference type="Pfam" id="PF04963">
    <property type="entry name" value="Sigma54_CBD"/>
    <property type="match status" value="1"/>
</dbReference>
<dbReference type="GO" id="GO:0016987">
    <property type="term" value="F:sigma factor activity"/>
    <property type="evidence" value="ECO:0007669"/>
    <property type="project" value="UniProtKB-KW"/>
</dbReference>
<dbReference type="InterPro" id="IPR007046">
    <property type="entry name" value="RNA_pol_sigma_54_core-bd"/>
</dbReference>
<dbReference type="InterPro" id="IPR038709">
    <property type="entry name" value="RpoN_core-bd_sf"/>
</dbReference>
<gene>
    <name evidence="13" type="ORF">SAMN05216406_10877</name>
</gene>
<keyword evidence="6 9" id="KW-0731">Sigma factor</keyword>
<comment type="function">
    <text evidence="9">Sigma factors are initiation factors that promote the attachment of RNA polymerase to specific initiation sites and are then released.</text>
</comment>
<feature type="compositionally biased region" description="Acidic residues" evidence="10">
    <location>
        <begin position="81"/>
        <end position="99"/>
    </location>
</feature>
<dbReference type="EMBL" id="FNLN01000008">
    <property type="protein sequence ID" value="SDT89368.1"/>
    <property type="molecule type" value="Genomic_DNA"/>
</dbReference>
<feature type="compositionally biased region" description="Low complexity" evidence="10">
    <location>
        <begin position="55"/>
        <end position="80"/>
    </location>
</feature>
<dbReference type="PRINTS" id="PR00045">
    <property type="entry name" value="SIGMA54FCT"/>
</dbReference>
<dbReference type="PIRSF" id="PIRSF000774">
    <property type="entry name" value="RpoN"/>
    <property type="match status" value="1"/>
</dbReference>
<evidence type="ECO:0000256" key="2">
    <source>
        <dbReference type="ARBA" id="ARBA00022478"/>
    </source>
</evidence>
<dbReference type="InterPro" id="IPR007634">
    <property type="entry name" value="RNA_pol_sigma_54_DNA-bd"/>
</dbReference>
<evidence type="ECO:0000256" key="5">
    <source>
        <dbReference type="ARBA" id="ARBA00023015"/>
    </source>
</evidence>
<keyword evidence="8 9" id="KW-0804">Transcription</keyword>
<dbReference type="AlphaFoldDB" id="A0A1H2E3T7"/>
<proteinExistence type="inferred from homology"/>
<dbReference type="Pfam" id="PF04552">
    <property type="entry name" value="Sigma54_DBD"/>
    <property type="match status" value="1"/>
</dbReference>
<dbReference type="PANTHER" id="PTHR32248:SF4">
    <property type="entry name" value="RNA POLYMERASE SIGMA-54 FACTOR"/>
    <property type="match status" value="1"/>
</dbReference>
<dbReference type="GO" id="GO:0006352">
    <property type="term" value="P:DNA-templated transcription initiation"/>
    <property type="evidence" value="ECO:0007669"/>
    <property type="project" value="InterPro"/>
</dbReference>
<name>A0A1H2E3T7_9PROT</name>
<evidence type="ECO:0000256" key="7">
    <source>
        <dbReference type="ARBA" id="ARBA00023125"/>
    </source>
</evidence>